<evidence type="ECO:0000259" key="3">
    <source>
        <dbReference type="SMART" id="SM01007"/>
    </source>
</evidence>
<gene>
    <name evidence="4" type="ORF">DXC81_03220</name>
</gene>
<evidence type="ECO:0000256" key="1">
    <source>
        <dbReference type="ARBA" id="ARBA00022723"/>
    </source>
</evidence>
<dbReference type="Pfam" id="PF00596">
    <property type="entry name" value="Aldolase_II"/>
    <property type="match status" value="1"/>
</dbReference>
<protein>
    <submittedName>
        <fullName evidence="4">L-fuculose-phosphate aldolase</fullName>
        <ecNumber evidence="4">4.1.2.17</ecNumber>
    </submittedName>
</protein>
<feature type="domain" description="Class II aldolase/adducin N-terminal" evidence="3">
    <location>
        <begin position="7"/>
        <end position="183"/>
    </location>
</feature>
<dbReference type="Gene3D" id="3.40.225.10">
    <property type="entry name" value="Class II aldolase/adducin N-terminal domain"/>
    <property type="match status" value="1"/>
</dbReference>
<dbReference type="GO" id="GO:0046872">
    <property type="term" value="F:metal ion binding"/>
    <property type="evidence" value="ECO:0007669"/>
    <property type="project" value="UniProtKB-KW"/>
</dbReference>
<organism evidence="4 5">
    <name type="scientific">Collinsella tanakaei</name>
    <dbReference type="NCBI Taxonomy" id="626935"/>
    <lineage>
        <taxon>Bacteria</taxon>
        <taxon>Bacillati</taxon>
        <taxon>Actinomycetota</taxon>
        <taxon>Coriobacteriia</taxon>
        <taxon>Coriobacteriales</taxon>
        <taxon>Coriobacteriaceae</taxon>
        <taxon>Collinsella</taxon>
    </lineage>
</organism>
<comment type="caution">
    <text evidence="4">The sequence shown here is derived from an EMBL/GenBank/DDBJ whole genome shotgun (WGS) entry which is preliminary data.</text>
</comment>
<sequence length="221" mass="24177">MADFDRAALVEYGKKLVNAGLTKGTGGNLSLFDRERGLMAITPSGIDFHDIRESDIVVMDSEGEVVEGSRTPSSEWQMHLETYLARPDIDAVIHAHTMYATVMACLREPLPATHYMVAVAGVDVPVAEYATYGTPELAHNAVKAMEGRRAVLLANHGILAGANDLLNAFNIVEEVEYCAQVHCIAKSVGTPVELPLSEMEGMLERFKTYGQKTEYKEEACQ</sequence>
<name>A0A3E4QWG3_9ACTN</name>
<dbReference type="GO" id="GO:0005829">
    <property type="term" value="C:cytosol"/>
    <property type="evidence" value="ECO:0007669"/>
    <property type="project" value="TreeGrafter"/>
</dbReference>
<dbReference type="PANTHER" id="PTHR22789:SF0">
    <property type="entry name" value="3-OXO-TETRONATE 4-PHOSPHATE DECARBOXYLASE-RELATED"/>
    <property type="match status" value="1"/>
</dbReference>
<dbReference type="InterPro" id="IPR050197">
    <property type="entry name" value="Aldolase_class_II_sugar_metab"/>
</dbReference>
<evidence type="ECO:0000313" key="4">
    <source>
        <dbReference type="EMBL" id="RGL11144.1"/>
    </source>
</evidence>
<proteinExistence type="predicted"/>
<dbReference type="GO" id="GO:0019323">
    <property type="term" value="P:pentose catabolic process"/>
    <property type="evidence" value="ECO:0007669"/>
    <property type="project" value="TreeGrafter"/>
</dbReference>
<dbReference type="EMBL" id="QSRJ01000003">
    <property type="protein sequence ID" value="RGL11144.1"/>
    <property type="molecule type" value="Genomic_DNA"/>
</dbReference>
<dbReference type="AlphaFoldDB" id="A0A3E4QWG3"/>
<keyword evidence="1" id="KW-0479">Metal-binding</keyword>
<dbReference type="GO" id="GO:0008738">
    <property type="term" value="F:L-fuculose-phosphate aldolase activity"/>
    <property type="evidence" value="ECO:0007669"/>
    <property type="project" value="UniProtKB-EC"/>
</dbReference>
<dbReference type="SUPFAM" id="SSF53639">
    <property type="entry name" value="AraD/HMP-PK domain-like"/>
    <property type="match status" value="1"/>
</dbReference>
<dbReference type="NCBIfam" id="NF005302">
    <property type="entry name" value="PRK06833.1"/>
    <property type="match status" value="1"/>
</dbReference>
<accession>A0A3E4QWG3</accession>
<dbReference type="PANTHER" id="PTHR22789">
    <property type="entry name" value="FUCULOSE PHOSPHATE ALDOLASE"/>
    <property type="match status" value="1"/>
</dbReference>
<evidence type="ECO:0000313" key="5">
    <source>
        <dbReference type="Proteomes" id="UP000260943"/>
    </source>
</evidence>
<keyword evidence="2 4" id="KW-0456">Lyase</keyword>
<evidence type="ECO:0000256" key="2">
    <source>
        <dbReference type="ARBA" id="ARBA00023239"/>
    </source>
</evidence>
<reference evidence="4 5" key="1">
    <citation type="submission" date="2018-08" db="EMBL/GenBank/DDBJ databases">
        <title>A genome reference for cultivated species of the human gut microbiota.</title>
        <authorList>
            <person name="Zou Y."/>
            <person name="Xue W."/>
            <person name="Luo G."/>
        </authorList>
    </citation>
    <scope>NUCLEOTIDE SEQUENCE [LARGE SCALE GENOMIC DNA]</scope>
    <source>
        <strain evidence="4 5">TF08-14</strain>
    </source>
</reference>
<dbReference type="SMART" id="SM01007">
    <property type="entry name" value="Aldolase_II"/>
    <property type="match status" value="1"/>
</dbReference>
<dbReference type="InterPro" id="IPR001303">
    <property type="entry name" value="Aldolase_II/adducin_N"/>
</dbReference>
<dbReference type="EC" id="4.1.2.17" evidence="4"/>
<dbReference type="Proteomes" id="UP000260943">
    <property type="component" value="Unassembled WGS sequence"/>
</dbReference>
<dbReference type="InterPro" id="IPR036409">
    <property type="entry name" value="Aldolase_II/adducin_N_sf"/>
</dbReference>
<dbReference type="RefSeq" id="WP_117679155.1">
    <property type="nucleotide sequence ID" value="NZ_QSRJ01000003.1"/>
</dbReference>